<accession>A0ABU1IA64</accession>
<organism evidence="2 3">
    <name type="scientific">Paracidovorax wautersii</name>
    <dbReference type="NCBI Taxonomy" id="1177982"/>
    <lineage>
        <taxon>Bacteria</taxon>
        <taxon>Pseudomonadati</taxon>
        <taxon>Pseudomonadota</taxon>
        <taxon>Betaproteobacteria</taxon>
        <taxon>Burkholderiales</taxon>
        <taxon>Comamonadaceae</taxon>
        <taxon>Paracidovorax</taxon>
    </lineage>
</organism>
<reference evidence="2 3" key="1">
    <citation type="submission" date="2023-08" db="EMBL/GenBank/DDBJ databases">
        <title>Functional and genomic diversity of the sorghum phyllosphere microbiome.</title>
        <authorList>
            <person name="Shade A."/>
        </authorList>
    </citation>
    <scope>NUCLEOTIDE SEQUENCE [LARGE SCALE GENOMIC DNA]</scope>
    <source>
        <strain evidence="2 3">SORGH_AS_0335</strain>
    </source>
</reference>
<feature type="region of interest" description="Disordered" evidence="1">
    <location>
        <begin position="147"/>
        <end position="169"/>
    </location>
</feature>
<dbReference type="InterPro" id="IPR006311">
    <property type="entry name" value="TAT_signal"/>
</dbReference>
<protein>
    <recommendedName>
        <fullName evidence="4">Glycine zipper family protein</fullName>
    </recommendedName>
</protein>
<evidence type="ECO:0000313" key="3">
    <source>
        <dbReference type="Proteomes" id="UP001267710"/>
    </source>
</evidence>
<evidence type="ECO:0000313" key="2">
    <source>
        <dbReference type="EMBL" id="MDR6213737.1"/>
    </source>
</evidence>
<proteinExistence type="predicted"/>
<dbReference type="PROSITE" id="PS51318">
    <property type="entry name" value="TAT"/>
    <property type="match status" value="1"/>
</dbReference>
<sequence length="222" mass="22538">MPSPPHLDRPSRSRGTRAAALALAALLAAGCAAPRPEASAADAQAAEAELRERHAADLATCQAYAQQIGVVQETLDGIVQGALIAAALVWSAGQRGDVARDWAVAGGVLGSTQGLNALERRRQAVATCLSARGHAPGAVAAAPLRPLPAPAPPREPALAPAARPSGTDGFSAERLARAQSCSVQPVATLAAKGPGFETYSVACDNGDALAVRCEFGNCRVLR</sequence>
<evidence type="ECO:0008006" key="4">
    <source>
        <dbReference type="Google" id="ProtNLM"/>
    </source>
</evidence>
<gene>
    <name evidence="2" type="ORF">QE399_001426</name>
</gene>
<comment type="caution">
    <text evidence="2">The sequence shown here is derived from an EMBL/GenBank/DDBJ whole genome shotgun (WGS) entry which is preliminary data.</text>
</comment>
<dbReference type="RefSeq" id="WP_309827505.1">
    <property type="nucleotide sequence ID" value="NZ_JAVIZX010000001.1"/>
</dbReference>
<dbReference type="Proteomes" id="UP001267710">
    <property type="component" value="Unassembled WGS sequence"/>
</dbReference>
<name>A0ABU1IA64_9BURK</name>
<keyword evidence="3" id="KW-1185">Reference proteome</keyword>
<evidence type="ECO:0000256" key="1">
    <source>
        <dbReference type="SAM" id="MobiDB-lite"/>
    </source>
</evidence>
<dbReference type="EMBL" id="JAVIZX010000001">
    <property type="protein sequence ID" value="MDR6213737.1"/>
    <property type="molecule type" value="Genomic_DNA"/>
</dbReference>